<dbReference type="PANTHER" id="PTHR47957:SF3">
    <property type="entry name" value="ATP-DEPENDENT HELICASE HRQ1"/>
    <property type="match status" value="1"/>
</dbReference>
<dbReference type="RefSeq" id="WP_062440407.1">
    <property type="nucleotide sequence ID" value="NZ_BMCJ01000006.1"/>
</dbReference>
<evidence type="ECO:0000259" key="1">
    <source>
        <dbReference type="PROSITE" id="PS51194"/>
    </source>
</evidence>
<evidence type="ECO:0000313" key="2">
    <source>
        <dbReference type="EMBL" id="GGC97726.1"/>
    </source>
</evidence>
<sequence>MGLKENIENREELISSIAQELIGPIKVNPTNMLPLDISDPTFKNIEDTYEKYYNSENLEEILQVNTPLIQYSSGILFPYGSEKEPLLDQEKNIFQKEEDTPASITDEGLKNIESLINRSGGESTENQEDSVELMPQKNDFSPASLGLSYFVELGEDSNICIKLNGGVYKKFTPKLANGRRLRDWWSRDPVESDLIKLSKEQIYNNKRIFFSLTVKGLDLRLLIINRNMGDNRFLMTVSLTNETEVLKNQPLDQYCLFQSQISITVAPKSGALFLPYPTINPSTESMYLDEDKQSNDLLYREAKTFALGHGCSANWSKVENSKQIDKIFSTFLPEYESMSMTPDIVDEEGNEFSISMLELASPLSDSIESILGKLVSSYENWIELRQQEVHSLKENYGATPQKHIDKCRESAERMRMGIEYIKKDDHVYTAFKMANHAMAIQQKVGNSIRKGKVENDNLIFNPELVTFEIPKLEDFEEFEGNWRAFQIAFFLLSIPSVADGKSLDRETVDLIWFPTGGGKTEAYLGVAAFSMFLRRLRNKNDTGTDLIMRYTLRLLTTDQFQRSSRLICSMEMIRRKYRNDLGETPFSIGIWLGSKTTPNQNEGAYGAKEQLKQWKEGNDKKAFIVKSCPWCGASLGKYTIKKETSYMNSGGLAVRRRKNKNTNVSSKIFGYEYSTKDKELKIKCPDKNCSFHKELPIYIVDETIYDKKPTFIIGTIDKFAMLSWKPEARSIFGLNMNGERELSPPNLIIQDELHLISGPLGSLTGMYEVLIEELSTDYREKCPVKPKIICSTATISHYEDQILSLYGRDKNNSKIFPSPGLSHDDSFFARIALEDNQSPSRGRKYLGVYSPTIGMQMLQVKIYSILLQKVMEFRDEEKDPFWTLLSFFNSIRELGGALTLLQTDVPSYLNQIRKKHNIKDKKLTRWLNSFLELTSRLDSGEVTQVIDQLKVRYGTDNIDVCLASNIIEVGVDIDRLSLMTVVGQPKNTAQYIQVTGRIGRKWKERPGLVVTLYKSGISRDKSHFEHFREYHEKLYTKVEPTSVTPFSDPCISRGLYGLIIGYLRQLHGEDIAYSPENIGKYVEPLNEFKTKLLNRVRKVDTQQVDLVEKSFDDCVRRITKLGAKHWEQKEDGGYFLMYQSGSYIPSMYKETARPVPMSMRSVDAPCHGEVSNSYLVEELE</sequence>
<dbReference type="Proteomes" id="UP000619534">
    <property type="component" value="Unassembled WGS sequence"/>
</dbReference>
<keyword evidence="2" id="KW-0378">Hydrolase</keyword>
<keyword evidence="2" id="KW-0067">ATP-binding</keyword>
<dbReference type="SMART" id="SM00490">
    <property type="entry name" value="HELICc"/>
    <property type="match status" value="1"/>
</dbReference>
<name>A0ABQ1PI50_9BACI</name>
<keyword evidence="2" id="KW-0347">Helicase</keyword>
<dbReference type="PANTHER" id="PTHR47957">
    <property type="entry name" value="ATP-DEPENDENT HELICASE HRQ1"/>
    <property type="match status" value="1"/>
</dbReference>
<comment type="caution">
    <text evidence="2">The sequence shown here is derived from an EMBL/GenBank/DDBJ whole genome shotgun (WGS) entry which is preliminary data.</text>
</comment>
<dbReference type="Gene3D" id="3.40.50.300">
    <property type="entry name" value="P-loop containing nucleotide triphosphate hydrolases"/>
    <property type="match status" value="1"/>
</dbReference>
<reference evidence="3" key="1">
    <citation type="journal article" date="2019" name="Int. J. Syst. Evol. Microbiol.">
        <title>The Global Catalogue of Microorganisms (GCM) 10K type strain sequencing project: providing services to taxonomists for standard genome sequencing and annotation.</title>
        <authorList>
            <consortium name="The Broad Institute Genomics Platform"/>
            <consortium name="The Broad Institute Genome Sequencing Center for Infectious Disease"/>
            <person name="Wu L."/>
            <person name="Ma J."/>
        </authorList>
    </citation>
    <scope>NUCLEOTIDE SEQUENCE [LARGE SCALE GENOMIC DNA]</scope>
    <source>
        <strain evidence="3">CCM 7282</strain>
    </source>
</reference>
<dbReference type="GO" id="GO:0004386">
    <property type="term" value="F:helicase activity"/>
    <property type="evidence" value="ECO:0007669"/>
    <property type="project" value="UniProtKB-KW"/>
</dbReference>
<keyword evidence="2" id="KW-0547">Nucleotide-binding</keyword>
<dbReference type="InterPro" id="IPR027417">
    <property type="entry name" value="P-loop_NTPase"/>
</dbReference>
<dbReference type="InterPro" id="IPR001650">
    <property type="entry name" value="Helicase_C-like"/>
</dbReference>
<accession>A0ABQ1PI50</accession>
<feature type="domain" description="Helicase C-terminal" evidence="1">
    <location>
        <begin position="866"/>
        <end position="1052"/>
    </location>
</feature>
<protein>
    <submittedName>
        <fullName evidence="2">DNA helicase</fullName>
    </submittedName>
</protein>
<gene>
    <name evidence="2" type="ORF">GCM10007216_30630</name>
</gene>
<proteinExistence type="predicted"/>
<dbReference type="SUPFAM" id="SSF52540">
    <property type="entry name" value="P-loop containing nucleoside triphosphate hydrolases"/>
    <property type="match status" value="1"/>
</dbReference>
<evidence type="ECO:0000313" key="3">
    <source>
        <dbReference type="Proteomes" id="UP000619534"/>
    </source>
</evidence>
<keyword evidence="3" id="KW-1185">Reference proteome</keyword>
<dbReference type="Pfam" id="PF00271">
    <property type="entry name" value="Helicase_C"/>
    <property type="match status" value="1"/>
</dbReference>
<dbReference type="PROSITE" id="PS51194">
    <property type="entry name" value="HELICASE_CTER"/>
    <property type="match status" value="1"/>
</dbReference>
<organism evidence="2 3">
    <name type="scientific">Thalassobacillus devorans</name>
    <dbReference type="NCBI Taxonomy" id="279813"/>
    <lineage>
        <taxon>Bacteria</taxon>
        <taxon>Bacillati</taxon>
        <taxon>Bacillota</taxon>
        <taxon>Bacilli</taxon>
        <taxon>Bacillales</taxon>
        <taxon>Bacillaceae</taxon>
        <taxon>Thalassobacillus</taxon>
    </lineage>
</organism>
<dbReference type="EMBL" id="BMCJ01000006">
    <property type="protein sequence ID" value="GGC97726.1"/>
    <property type="molecule type" value="Genomic_DNA"/>
</dbReference>
<dbReference type="CDD" id="cd18785">
    <property type="entry name" value="SF2_C"/>
    <property type="match status" value="1"/>
</dbReference>